<protein>
    <submittedName>
        <fullName evidence="1">Uncharacterized protein</fullName>
    </submittedName>
</protein>
<reference evidence="2" key="1">
    <citation type="submission" date="2016-11" db="EMBL/GenBank/DDBJ databases">
        <authorList>
            <person name="Varghese N."/>
            <person name="Submissions S."/>
        </authorList>
    </citation>
    <scope>NUCLEOTIDE SEQUENCE [LARGE SCALE GENOMIC DNA]</scope>
    <source>
        <strain evidence="2">UWOS</strain>
    </source>
</reference>
<dbReference type="Proteomes" id="UP000184275">
    <property type="component" value="Unassembled WGS sequence"/>
</dbReference>
<accession>A0A1M6Y345</accession>
<proteinExistence type="predicted"/>
<keyword evidence="2" id="KW-1185">Reference proteome</keyword>
<dbReference type="RefSeq" id="WP_244889396.1">
    <property type="nucleotide sequence ID" value="NZ_FRAW01000037.1"/>
</dbReference>
<sequence length="125" mass="14300">MAQPLSKISILEPLCWDSSVSAETLLPLVDGTVSSVGGFSREALFLRSLERVPWHNLVVLWGGAENCAKLYTEKVRRGLRNDDFRQKYDFAFGILRGEPVQAPRWGSEYCEKLRHTFVSDRWNRA</sequence>
<dbReference type="EMBL" id="FRAW01000037">
    <property type="protein sequence ID" value="SHL12618.1"/>
    <property type="molecule type" value="Genomic_DNA"/>
</dbReference>
<evidence type="ECO:0000313" key="2">
    <source>
        <dbReference type="Proteomes" id="UP000184275"/>
    </source>
</evidence>
<name>A0A1M6Y345_9BACT</name>
<evidence type="ECO:0000313" key="1">
    <source>
        <dbReference type="EMBL" id="SHL12618.1"/>
    </source>
</evidence>
<dbReference type="AlphaFoldDB" id="A0A1M6Y345"/>
<organism evidence="1 2">
    <name type="scientific">Fibrobacter intestinalis</name>
    <dbReference type="NCBI Taxonomy" id="28122"/>
    <lineage>
        <taxon>Bacteria</taxon>
        <taxon>Pseudomonadati</taxon>
        <taxon>Fibrobacterota</taxon>
        <taxon>Fibrobacteria</taxon>
        <taxon>Fibrobacterales</taxon>
        <taxon>Fibrobacteraceae</taxon>
        <taxon>Fibrobacter</taxon>
    </lineage>
</organism>
<gene>
    <name evidence="1" type="ORF">SAMN05720469_1378</name>
</gene>